<proteinExistence type="predicted"/>
<dbReference type="PANTHER" id="PTHR12147:SF26">
    <property type="entry name" value="PEPTIDASE M28 DOMAIN-CONTAINING PROTEIN"/>
    <property type="match status" value="1"/>
</dbReference>
<reference evidence="2" key="1">
    <citation type="submission" date="2018-05" db="EMBL/GenBank/DDBJ databases">
        <authorList>
            <person name="Lanie J.A."/>
            <person name="Ng W.-L."/>
            <person name="Kazmierczak K.M."/>
            <person name="Andrzejewski T.M."/>
            <person name="Davidsen T.M."/>
            <person name="Wayne K.J."/>
            <person name="Tettelin H."/>
            <person name="Glass J.I."/>
            <person name="Rusch D."/>
            <person name="Podicherti R."/>
            <person name="Tsui H.-C.T."/>
            <person name="Winkler M.E."/>
        </authorList>
    </citation>
    <scope>NUCLEOTIDE SEQUENCE</scope>
</reference>
<dbReference type="GO" id="GO:0008235">
    <property type="term" value="F:metalloexopeptidase activity"/>
    <property type="evidence" value="ECO:0007669"/>
    <property type="project" value="InterPro"/>
</dbReference>
<feature type="non-terminal residue" evidence="2">
    <location>
        <position position="1"/>
    </location>
</feature>
<gene>
    <name evidence="2" type="ORF">METZ01_LOCUS404630</name>
</gene>
<dbReference type="SUPFAM" id="SSF53187">
    <property type="entry name" value="Zn-dependent exopeptidases"/>
    <property type="match status" value="1"/>
</dbReference>
<dbReference type="EMBL" id="UINC01155743">
    <property type="protein sequence ID" value="SVD51776.1"/>
    <property type="molecule type" value="Genomic_DNA"/>
</dbReference>
<evidence type="ECO:0000259" key="1">
    <source>
        <dbReference type="Pfam" id="PF04389"/>
    </source>
</evidence>
<name>A0A382VYU0_9ZZZZ</name>
<feature type="domain" description="Peptidase M28" evidence="1">
    <location>
        <begin position="67"/>
        <end position="274"/>
    </location>
</feature>
<dbReference type="Pfam" id="PF04389">
    <property type="entry name" value="Peptidase_M28"/>
    <property type="match status" value="1"/>
</dbReference>
<dbReference type="Gene3D" id="3.40.630.10">
    <property type="entry name" value="Zn peptidases"/>
    <property type="match status" value="1"/>
</dbReference>
<sequence length="281" mass="31455">HLKPLIHSLKQHVSYLASPELKGRVPGTPGNIAAQQYLIDQFKSIGLIPPKPGVGMTQTIKPEIGENIFAALSPSIPGREWLLLGAHFDHLGLQDGNLILGADDNASAVAILIATARLLQRQEGLKRFNILFVGFNAEEPPFFLSRWMGSHHFYNHLEDTGIAAGTIRLAVIMDLMGGIFWKPLKDTVFVMGQEKTPQLEPLIPSVTVPDLDIQPLGMDMIETIPGKTRRMFSDYQVFRANNVPYIFMSTGRTPHYHRPSDTMEKIHYARMARTVLWLNKL</sequence>
<evidence type="ECO:0000313" key="2">
    <source>
        <dbReference type="EMBL" id="SVD51776.1"/>
    </source>
</evidence>
<dbReference type="InterPro" id="IPR045175">
    <property type="entry name" value="M28_fam"/>
</dbReference>
<organism evidence="2">
    <name type="scientific">marine metagenome</name>
    <dbReference type="NCBI Taxonomy" id="408172"/>
    <lineage>
        <taxon>unclassified sequences</taxon>
        <taxon>metagenomes</taxon>
        <taxon>ecological metagenomes</taxon>
    </lineage>
</organism>
<dbReference type="AlphaFoldDB" id="A0A382VYU0"/>
<feature type="non-terminal residue" evidence="2">
    <location>
        <position position="281"/>
    </location>
</feature>
<dbReference type="PANTHER" id="PTHR12147">
    <property type="entry name" value="METALLOPEPTIDASE M28 FAMILY MEMBER"/>
    <property type="match status" value="1"/>
</dbReference>
<accession>A0A382VYU0</accession>
<protein>
    <recommendedName>
        <fullName evidence="1">Peptidase M28 domain-containing protein</fullName>
    </recommendedName>
</protein>
<dbReference type="GO" id="GO:0006508">
    <property type="term" value="P:proteolysis"/>
    <property type="evidence" value="ECO:0007669"/>
    <property type="project" value="InterPro"/>
</dbReference>
<dbReference type="InterPro" id="IPR007484">
    <property type="entry name" value="Peptidase_M28"/>
</dbReference>